<evidence type="ECO:0000313" key="5">
    <source>
        <dbReference type="RefSeq" id="XP_010926639.2"/>
    </source>
</evidence>
<dbReference type="OrthoDB" id="185373at2759"/>
<dbReference type="InterPro" id="IPR046848">
    <property type="entry name" value="E_motif"/>
</dbReference>
<dbReference type="GO" id="GO:0009451">
    <property type="term" value="P:RNA modification"/>
    <property type="evidence" value="ECO:0007669"/>
    <property type="project" value="InterPro"/>
</dbReference>
<dbReference type="Pfam" id="PF01535">
    <property type="entry name" value="PPR"/>
    <property type="match status" value="5"/>
</dbReference>
<evidence type="ECO:0000256" key="2">
    <source>
        <dbReference type="PROSITE-ProRule" id="PRU00708"/>
    </source>
</evidence>
<keyword evidence="4" id="KW-1185">Reference proteome</keyword>
<reference evidence="5" key="1">
    <citation type="submission" date="2025-08" db="UniProtKB">
        <authorList>
            <consortium name="RefSeq"/>
        </authorList>
    </citation>
    <scope>IDENTIFICATION</scope>
</reference>
<dbReference type="InterPro" id="IPR011990">
    <property type="entry name" value="TPR-like_helical_dom_sf"/>
</dbReference>
<dbReference type="NCBIfam" id="TIGR00756">
    <property type="entry name" value="PPR"/>
    <property type="match status" value="5"/>
</dbReference>
<sequence>HPCVLLCEACTEILYGRQKHRSLLSLLPSKVATTNSTPAVASQNPTPLTTTKKKQKSDKINTTNNNINTKLDQLAALLTSLPCSSPSHLNQIHAHLLRSPLPPSSLLPAFDRAARAVSKTKPLLALRLYLLMTRAAIRPGSFTLPFLLNSAAAIPLPSVGAELHSRAFRSGLLSFLPVANALVDMYSKCRALHLACQAFDEMPLRDVVSHNAILGGYARLGVDMAAARKLFDEMPERNVISWNAMVVGYANAGDLATARYVFDKMPVRNVVSWTVMVLGYCKIGSVDAARALFEAMPERNLVSWTAMINGFSQCGRPQEALALFHKMERVGLDPDAATMVGVISAAAQLGSAELANWVASYVNHRKIERNERVITALVDMHAKCGNVDVASRLFNEISSPDAYAYTALINGLASHGHGRKALEIFQRMQAEAIEPDPITFVGVLSACSHAGLIDEGLFFWDSMVRDYGIERGPDHYACMVDMLGRAGRLEEAHEMVKRMPMGPHAGALGALLAACRTYANIDIAENVAEELFKLEPDNTGNYILLSSIYAAREQWADAARVRAMMRGKRINKLPGYSWTEDKQRSHMKLQITS</sequence>
<accession>A0A6I9RH32</accession>
<proteinExistence type="predicted"/>
<dbReference type="PANTHER" id="PTHR47926">
    <property type="entry name" value="PENTATRICOPEPTIDE REPEAT-CONTAINING PROTEIN"/>
    <property type="match status" value="1"/>
</dbReference>
<dbReference type="SUPFAM" id="SSF48452">
    <property type="entry name" value="TPR-like"/>
    <property type="match status" value="1"/>
</dbReference>
<dbReference type="AlphaFoldDB" id="A0A6I9RH32"/>
<evidence type="ECO:0000256" key="1">
    <source>
        <dbReference type="ARBA" id="ARBA00022737"/>
    </source>
</evidence>
<feature type="repeat" description="PPR" evidence="2">
    <location>
        <begin position="401"/>
        <end position="435"/>
    </location>
</feature>
<dbReference type="FunFam" id="1.25.40.10:FF:000090">
    <property type="entry name" value="Pentatricopeptide repeat-containing protein, chloroplastic"/>
    <property type="match status" value="1"/>
</dbReference>
<feature type="repeat" description="PPR" evidence="2">
    <location>
        <begin position="269"/>
        <end position="299"/>
    </location>
</feature>
<dbReference type="GO" id="GO:0003723">
    <property type="term" value="F:RNA binding"/>
    <property type="evidence" value="ECO:0007669"/>
    <property type="project" value="InterPro"/>
</dbReference>
<protein>
    <submittedName>
        <fullName evidence="5">Pentatricopeptide repeat-containing protein At5g37570</fullName>
    </submittedName>
</protein>
<dbReference type="Proteomes" id="UP000504607">
    <property type="component" value="Chromosome 7"/>
</dbReference>
<dbReference type="KEGG" id="egu:105048864"/>
<dbReference type="RefSeq" id="XP_010926639.2">
    <property type="nucleotide sequence ID" value="XM_010928337.2"/>
</dbReference>
<dbReference type="Gene3D" id="1.25.40.10">
    <property type="entry name" value="Tetratricopeptide repeat domain"/>
    <property type="match status" value="3"/>
</dbReference>
<dbReference type="PANTHER" id="PTHR47926:SF509">
    <property type="entry name" value="(WILD MALAYSIAN BANANA) HYPOTHETICAL PROTEIN"/>
    <property type="match status" value="1"/>
</dbReference>
<feature type="non-terminal residue" evidence="5">
    <location>
        <position position="1"/>
    </location>
</feature>
<organism evidence="4 5">
    <name type="scientific">Elaeis guineensis var. tenera</name>
    <name type="common">Oil palm</name>
    <dbReference type="NCBI Taxonomy" id="51953"/>
    <lineage>
        <taxon>Eukaryota</taxon>
        <taxon>Viridiplantae</taxon>
        <taxon>Streptophyta</taxon>
        <taxon>Embryophyta</taxon>
        <taxon>Tracheophyta</taxon>
        <taxon>Spermatophyta</taxon>
        <taxon>Magnoliopsida</taxon>
        <taxon>Liliopsida</taxon>
        <taxon>Arecaceae</taxon>
        <taxon>Arecoideae</taxon>
        <taxon>Cocoseae</taxon>
        <taxon>Elaeidinae</taxon>
        <taxon>Elaeis</taxon>
    </lineage>
</organism>
<dbReference type="Pfam" id="PF13041">
    <property type="entry name" value="PPR_2"/>
    <property type="match status" value="2"/>
</dbReference>
<dbReference type="Pfam" id="PF20431">
    <property type="entry name" value="E_motif"/>
    <property type="match status" value="1"/>
</dbReference>
<dbReference type="InterPro" id="IPR002885">
    <property type="entry name" value="PPR_rpt"/>
</dbReference>
<dbReference type="InParanoid" id="A0A6I9RH32"/>
<dbReference type="InterPro" id="IPR046960">
    <property type="entry name" value="PPR_At4g14850-like_plant"/>
</dbReference>
<gene>
    <name evidence="5" type="primary">LOC105048864</name>
</gene>
<dbReference type="FunFam" id="1.25.40.10:FF:000348">
    <property type="entry name" value="Pentatricopeptide repeat-containing protein chloroplastic"/>
    <property type="match status" value="1"/>
</dbReference>
<feature type="repeat" description="PPR" evidence="2">
    <location>
        <begin position="206"/>
        <end position="241"/>
    </location>
</feature>
<name>A0A6I9RH32_ELAGV</name>
<dbReference type="PROSITE" id="PS51375">
    <property type="entry name" value="PPR"/>
    <property type="match status" value="4"/>
</dbReference>
<evidence type="ECO:0000313" key="4">
    <source>
        <dbReference type="Proteomes" id="UP000504607"/>
    </source>
</evidence>
<feature type="compositionally biased region" description="Polar residues" evidence="3">
    <location>
        <begin position="35"/>
        <end position="44"/>
    </location>
</feature>
<keyword evidence="1" id="KW-0677">Repeat</keyword>
<evidence type="ECO:0000256" key="3">
    <source>
        <dbReference type="SAM" id="MobiDB-lite"/>
    </source>
</evidence>
<feature type="region of interest" description="Disordered" evidence="3">
    <location>
        <begin position="35"/>
        <end position="63"/>
    </location>
</feature>
<feature type="repeat" description="PPR" evidence="2">
    <location>
        <begin position="300"/>
        <end position="334"/>
    </location>
</feature>